<name>A0A8J4H406_9BACL</name>
<evidence type="ECO:0000313" key="7">
    <source>
        <dbReference type="EMBL" id="GIQ69235.1"/>
    </source>
</evidence>
<dbReference type="EMBL" id="BOVK01000025">
    <property type="protein sequence ID" value="GIQ69235.1"/>
    <property type="molecule type" value="Genomic_DNA"/>
</dbReference>
<dbReference type="AlphaFoldDB" id="A0A8J4H406"/>
<dbReference type="Pfam" id="PF00877">
    <property type="entry name" value="NLPC_P60"/>
    <property type="match status" value="1"/>
</dbReference>
<evidence type="ECO:0000256" key="5">
    <source>
        <dbReference type="SAM" id="SignalP"/>
    </source>
</evidence>
<dbReference type="Gene3D" id="3.90.1720.10">
    <property type="entry name" value="endopeptidase domain like (from Nostoc punctiforme)"/>
    <property type="match status" value="1"/>
</dbReference>
<keyword evidence="8" id="KW-1185">Reference proteome</keyword>
<evidence type="ECO:0000256" key="2">
    <source>
        <dbReference type="ARBA" id="ARBA00022670"/>
    </source>
</evidence>
<keyword evidence="2" id="KW-0645">Protease</keyword>
<evidence type="ECO:0000313" key="8">
    <source>
        <dbReference type="Proteomes" id="UP000677918"/>
    </source>
</evidence>
<comment type="similarity">
    <text evidence="1">Belongs to the peptidase C40 family.</text>
</comment>
<gene>
    <name evidence="7" type="ORF">XYCOK13_20590</name>
</gene>
<keyword evidence="3" id="KW-0378">Hydrolase</keyword>
<reference evidence="7" key="1">
    <citation type="submission" date="2021-04" db="EMBL/GenBank/DDBJ databases">
        <title>Draft genome sequence of Xylanibacillus composti strain K13.</title>
        <authorList>
            <person name="Uke A."/>
            <person name="Chhe C."/>
            <person name="Baramee S."/>
            <person name="Kosugi A."/>
        </authorList>
    </citation>
    <scope>NUCLEOTIDE SEQUENCE</scope>
    <source>
        <strain evidence="7">K13</strain>
    </source>
</reference>
<dbReference type="SUPFAM" id="SSF54001">
    <property type="entry name" value="Cysteine proteinases"/>
    <property type="match status" value="1"/>
</dbReference>
<dbReference type="Proteomes" id="UP000677918">
    <property type="component" value="Unassembled WGS sequence"/>
</dbReference>
<dbReference type="RefSeq" id="WP_213412040.1">
    <property type="nucleotide sequence ID" value="NZ_BOVK01000025.1"/>
</dbReference>
<accession>A0A8J4H406</accession>
<evidence type="ECO:0000256" key="3">
    <source>
        <dbReference type="ARBA" id="ARBA00022801"/>
    </source>
</evidence>
<dbReference type="PANTHER" id="PTHR47053">
    <property type="entry name" value="MUREIN DD-ENDOPEPTIDASE MEPH-RELATED"/>
    <property type="match status" value="1"/>
</dbReference>
<evidence type="ECO:0000256" key="1">
    <source>
        <dbReference type="ARBA" id="ARBA00007074"/>
    </source>
</evidence>
<sequence length="161" mass="17423">MPLSSSLFKRVLLSTGLSLSLLSASLAIPAEPAAAASYSQSVKAQHIISTGSAYMGTPYKFGARSGVTYQFDCSSFVQYIFKANGISLPRTSRSQAHSGYWVARGNLQPGDLVFFKVPVSHVAVYIGNGKILHTYGKPGVTISNLNSGYWNRHYNTARRVI</sequence>
<dbReference type="PANTHER" id="PTHR47053:SF1">
    <property type="entry name" value="MUREIN DD-ENDOPEPTIDASE MEPH-RELATED"/>
    <property type="match status" value="1"/>
</dbReference>
<keyword evidence="5" id="KW-0732">Signal</keyword>
<feature type="domain" description="NlpC/P60" evidence="6">
    <location>
        <begin position="41"/>
        <end position="161"/>
    </location>
</feature>
<dbReference type="InterPro" id="IPR000064">
    <property type="entry name" value="NLP_P60_dom"/>
</dbReference>
<dbReference type="InterPro" id="IPR051202">
    <property type="entry name" value="Peptidase_C40"/>
</dbReference>
<proteinExistence type="inferred from homology"/>
<dbReference type="PROSITE" id="PS51935">
    <property type="entry name" value="NLPC_P60"/>
    <property type="match status" value="1"/>
</dbReference>
<protein>
    <recommendedName>
        <fullName evidence="6">NlpC/P60 domain-containing protein</fullName>
    </recommendedName>
</protein>
<evidence type="ECO:0000256" key="4">
    <source>
        <dbReference type="ARBA" id="ARBA00022807"/>
    </source>
</evidence>
<dbReference type="GO" id="GO:0008234">
    <property type="term" value="F:cysteine-type peptidase activity"/>
    <property type="evidence" value="ECO:0007669"/>
    <property type="project" value="UniProtKB-KW"/>
</dbReference>
<keyword evidence="4" id="KW-0788">Thiol protease</keyword>
<feature type="signal peptide" evidence="5">
    <location>
        <begin position="1"/>
        <end position="29"/>
    </location>
</feature>
<feature type="chain" id="PRO_5039664811" description="NlpC/P60 domain-containing protein" evidence="5">
    <location>
        <begin position="30"/>
        <end position="161"/>
    </location>
</feature>
<dbReference type="GO" id="GO:0006508">
    <property type="term" value="P:proteolysis"/>
    <property type="evidence" value="ECO:0007669"/>
    <property type="project" value="UniProtKB-KW"/>
</dbReference>
<comment type="caution">
    <text evidence="7">The sequence shown here is derived from an EMBL/GenBank/DDBJ whole genome shotgun (WGS) entry which is preliminary data.</text>
</comment>
<evidence type="ECO:0000259" key="6">
    <source>
        <dbReference type="PROSITE" id="PS51935"/>
    </source>
</evidence>
<organism evidence="7 8">
    <name type="scientific">Xylanibacillus composti</name>
    <dbReference type="NCBI Taxonomy" id="1572762"/>
    <lineage>
        <taxon>Bacteria</taxon>
        <taxon>Bacillati</taxon>
        <taxon>Bacillota</taxon>
        <taxon>Bacilli</taxon>
        <taxon>Bacillales</taxon>
        <taxon>Paenibacillaceae</taxon>
        <taxon>Xylanibacillus</taxon>
    </lineage>
</organism>
<dbReference type="InterPro" id="IPR038765">
    <property type="entry name" value="Papain-like_cys_pep_sf"/>
</dbReference>